<dbReference type="InParanoid" id="A0A6L2Q8Q5"/>
<keyword evidence="7" id="KW-0325">Glycoprotein</keyword>
<reference evidence="11" key="1">
    <citation type="submission" date="2020-01" db="EMBL/GenBank/DDBJ databases">
        <title>Draft genome sequence of the Termite Coptotermes fromosanus.</title>
        <authorList>
            <person name="Itakura S."/>
            <person name="Yosikawa Y."/>
            <person name="Umezawa K."/>
        </authorList>
    </citation>
    <scope>NUCLEOTIDE SEQUENCE [LARGE SCALE GENOMIC DNA]</scope>
</reference>
<sequence length="682" mass="78212">MKALMIISFWITQAALSVGCTDFLTKEHHHLLVYVANIIQKNFSPGTSVDVYLPSIGHNSTWRHRKLKKCQHISSDLDLASKLLKTHSEEHVWGISTSHDDTTILTDYNVQKSHSYVIFITSGQVLDAGIYSELYTLYVQPMWNSKANFLVVITDHLMYSSEEIAKNVLEELWVMLKVLNAVAVVPVLDTSLSLEGTDHIPAIDTYTWEPQQSEKMCMELAEIVRVHRWYWGLGENLHSRSNLYTNKLPSDFLGCPLKVATPLKNYIWVTNDKNESILKYNENEIKFLELVFKKLNFTMVLGPPEPIISDYTRSIFNKLQELVLSDYNLAIGELPLITEIAEHADYTFSHLSYYAKWFVPCGRHESRETTISRIFSASVWIIMAFILFVASILMASMGAHFKRNNFPEFSIFTNVTACLFALWAVTLGVSSPELPRTTKVRLFFILFVWYSLAINTVFQTYFTSFIVQPGIKHSIENLEELLKSGIEFGFDPFFDVLINGTSDWKYEEAMKRRRECTDRNYCLGRVAITGDFAYFDVWIAKWLYSLSHESKFLCLLDDGQINIVLTMYMKKGEVLIDKFNPTVLAIIEAGLYKRIQSGFVADSHISGAQSTSKWFTPTVNATFVAPSEEMLIQEEYTPLTLTHLYIAFYFIITGYILSVFAILGEILAYRIHLSMPAHLVRR</sequence>
<dbReference type="SUPFAM" id="SSF53850">
    <property type="entry name" value="Periplasmic binding protein-like II"/>
    <property type="match status" value="1"/>
</dbReference>
<keyword evidence="11" id="KW-1185">Reference proteome</keyword>
<comment type="subcellular location">
    <subcellularLocation>
        <location evidence="1">Cell membrane</location>
        <topology evidence="1">Multi-pass membrane protein</topology>
    </subcellularLocation>
</comment>
<evidence type="ECO:0000256" key="7">
    <source>
        <dbReference type="ARBA" id="ARBA00023180"/>
    </source>
</evidence>
<feature type="transmembrane region" description="Helical" evidence="8">
    <location>
        <begin position="411"/>
        <end position="430"/>
    </location>
</feature>
<dbReference type="PANTHER" id="PTHR42643:SF24">
    <property type="entry name" value="IONOTROPIC RECEPTOR 60A"/>
    <property type="match status" value="1"/>
</dbReference>
<dbReference type="AlphaFoldDB" id="A0A6L2Q8Q5"/>
<evidence type="ECO:0000256" key="5">
    <source>
        <dbReference type="ARBA" id="ARBA00023136"/>
    </source>
</evidence>
<evidence type="ECO:0000313" key="10">
    <source>
        <dbReference type="EMBL" id="GFG39255.1"/>
    </source>
</evidence>
<feature type="transmembrane region" description="Helical" evidence="8">
    <location>
        <begin position="646"/>
        <end position="669"/>
    </location>
</feature>
<feature type="signal peptide" evidence="9">
    <location>
        <begin position="1"/>
        <end position="17"/>
    </location>
</feature>
<evidence type="ECO:0000256" key="8">
    <source>
        <dbReference type="SAM" id="Phobius"/>
    </source>
</evidence>
<dbReference type="Proteomes" id="UP000502823">
    <property type="component" value="Unassembled WGS sequence"/>
</dbReference>
<name>A0A6L2Q8Q5_COPFO</name>
<feature type="non-terminal residue" evidence="10">
    <location>
        <position position="1"/>
    </location>
</feature>
<evidence type="ECO:0000256" key="4">
    <source>
        <dbReference type="ARBA" id="ARBA00022989"/>
    </source>
</evidence>
<evidence type="ECO:0000313" key="11">
    <source>
        <dbReference type="Proteomes" id="UP000502823"/>
    </source>
</evidence>
<keyword evidence="4 8" id="KW-1133">Transmembrane helix</keyword>
<evidence type="ECO:0000256" key="9">
    <source>
        <dbReference type="SAM" id="SignalP"/>
    </source>
</evidence>
<proteinExistence type="predicted"/>
<dbReference type="OrthoDB" id="6506757at2759"/>
<dbReference type="Gene3D" id="1.10.287.70">
    <property type="match status" value="1"/>
</dbReference>
<dbReference type="GO" id="GO:0005886">
    <property type="term" value="C:plasma membrane"/>
    <property type="evidence" value="ECO:0007669"/>
    <property type="project" value="UniProtKB-SubCell"/>
</dbReference>
<dbReference type="InterPro" id="IPR052192">
    <property type="entry name" value="Insect_Ionotropic_Sensory_Rcpt"/>
</dbReference>
<evidence type="ECO:0000256" key="6">
    <source>
        <dbReference type="ARBA" id="ARBA00023170"/>
    </source>
</evidence>
<organism evidence="10 11">
    <name type="scientific">Coptotermes formosanus</name>
    <name type="common">Formosan subterranean termite</name>
    <dbReference type="NCBI Taxonomy" id="36987"/>
    <lineage>
        <taxon>Eukaryota</taxon>
        <taxon>Metazoa</taxon>
        <taxon>Ecdysozoa</taxon>
        <taxon>Arthropoda</taxon>
        <taxon>Hexapoda</taxon>
        <taxon>Insecta</taxon>
        <taxon>Pterygota</taxon>
        <taxon>Neoptera</taxon>
        <taxon>Polyneoptera</taxon>
        <taxon>Dictyoptera</taxon>
        <taxon>Blattodea</taxon>
        <taxon>Blattoidea</taxon>
        <taxon>Termitoidae</taxon>
        <taxon>Rhinotermitidae</taxon>
        <taxon>Coptotermes</taxon>
    </lineage>
</organism>
<dbReference type="EMBL" id="BLKM01000887">
    <property type="protein sequence ID" value="GFG39255.1"/>
    <property type="molecule type" value="Genomic_DNA"/>
</dbReference>
<evidence type="ECO:0000256" key="3">
    <source>
        <dbReference type="ARBA" id="ARBA00022692"/>
    </source>
</evidence>
<dbReference type="PROSITE" id="PS51257">
    <property type="entry name" value="PROKAR_LIPOPROTEIN"/>
    <property type="match status" value="1"/>
</dbReference>
<feature type="transmembrane region" description="Helical" evidence="8">
    <location>
        <begin position="442"/>
        <end position="462"/>
    </location>
</feature>
<keyword evidence="5 8" id="KW-0472">Membrane</keyword>
<dbReference type="PANTHER" id="PTHR42643">
    <property type="entry name" value="IONOTROPIC RECEPTOR 20A-RELATED"/>
    <property type="match status" value="1"/>
</dbReference>
<evidence type="ECO:0000256" key="2">
    <source>
        <dbReference type="ARBA" id="ARBA00022475"/>
    </source>
</evidence>
<gene>
    <name evidence="10" type="ORF">Cfor_00731</name>
</gene>
<keyword evidence="9" id="KW-0732">Signal</keyword>
<evidence type="ECO:0000256" key="1">
    <source>
        <dbReference type="ARBA" id="ARBA00004651"/>
    </source>
</evidence>
<feature type="transmembrane region" description="Helical" evidence="8">
    <location>
        <begin position="520"/>
        <end position="540"/>
    </location>
</feature>
<comment type="caution">
    <text evidence="10">The sequence shown here is derived from an EMBL/GenBank/DDBJ whole genome shotgun (WGS) entry which is preliminary data.</text>
</comment>
<dbReference type="FunCoup" id="A0A6L2Q8Q5">
    <property type="interactions" value="11"/>
</dbReference>
<keyword evidence="2" id="KW-1003">Cell membrane</keyword>
<feature type="transmembrane region" description="Helical" evidence="8">
    <location>
        <begin position="377"/>
        <end position="399"/>
    </location>
</feature>
<keyword evidence="6" id="KW-0675">Receptor</keyword>
<accession>A0A6L2Q8Q5</accession>
<feature type="chain" id="PRO_5026753889" description="Ionotropic glutamate receptor C-terminal domain-containing protein" evidence="9">
    <location>
        <begin position="18"/>
        <end position="682"/>
    </location>
</feature>
<protein>
    <recommendedName>
        <fullName evidence="12">Ionotropic glutamate receptor C-terminal domain-containing protein</fullName>
    </recommendedName>
</protein>
<evidence type="ECO:0008006" key="12">
    <source>
        <dbReference type="Google" id="ProtNLM"/>
    </source>
</evidence>
<keyword evidence="3 8" id="KW-0812">Transmembrane</keyword>